<reference evidence="1" key="1">
    <citation type="submission" date="2021-01" db="EMBL/GenBank/DDBJ databases">
        <authorList>
            <person name="Sun Q."/>
        </authorList>
    </citation>
    <scope>NUCLEOTIDE SEQUENCE</scope>
    <source>
        <strain evidence="1">YIM B02566</strain>
    </source>
</reference>
<evidence type="ECO:0000313" key="2">
    <source>
        <dbReference type="Proteomes" id="UP000616151"/>
    </source>
</evidence>
<organism evidence="1 2">
    <name type="scientific">Taklimakanibacter albus</name>
    <dbReference type="NCBI Taxonomy" id="2800327"/>
    <lineage>
        <taxon>Bacteria</taxon>
        <taxon>Pseudomonadati</taxon>
        <taxon>Pseudomonadota</taxon>
        <taxon>Alphaproteobacteria</taxon>
        <taxon>Hyphomicrobiales</taxon>
        <taxon>Aestuariivirgaceae</taxon>
        <taxon>Taklimakanibacter</taxon>
    </lineage>
</organism>
<gene>
    <name evidence="1" type="ORF">JHL16_00260</name>
</gene>
<name>A0ACC5QWN4_9HYPH</name>
<sequence>MNQAFDPLNLLILAIAVVVILRLRSVLGKRTGTERPPLDPYAAQRRAEKPQPNGNVINMPQRENAPEHLGLEKPVEPVWSGYAEAESPVAKGLEKIAGTDPDFSTRIFVDGAKVAYEMVVTAFAQGDRQSLKNLLARDVYEGFAKAIDDREKAGNVLESRFVGIDKAEIANADLKGKKASITLRFVAEFISSTLNKAGEVIEGDPKQVRQVTDVWTFERDTASRDPNWKLVATDELG</sequence>
<protein>
    <submittedName>
        <fullName evidence="1">Tim44 domain-containing protein</fullName>
    </submittedName>
</protein>
<comment type="caution">
    <text evidence="1">The sequence shown here is derived from an EMBL/GenBank/DDBJ whole genome shotgun (WGS) entry which is preliminary data.</text>
</comment>
<accession>A0ACC5QWN4</accession>
<evidence type="ECO:0000313" key="1">
    <source>
        <dbReference type="EMBL" id="MBK1864769.1"/>
    </source>
</evidence>
<keyword evidence="2" id="KW-1185">Reference proteome</keyword>
<proteinExistence type="predicted"/>
<dbReference type="Proteomes" id="UP000616151">
    <property type="component" value="Unassembled WGS sequence"/>
</dbReference>
<dbReference type="EMBL" id="JAENHL010000003">
    <property type="protein sequence ID" value="MBK1864769.1"/>
    <property type="molecule type" value="Genomic_DNA"/>
</dbReference>